<dbReference type="GO" id="GO:0008017">
    <property type="term" value="F:microtubule binding"/>
    <property type="evidence" value="ECO:0007669"/>
    <property type="project" value="InterPro"/>
</dbReference>
<dbReference type="FunFam" id="3.40.850.10:FF:000026">
    <property type="entry name" value="Centromere-associated protein E"/>
    <property type="match status" value="1"/>
</dbReference>
<keyword evidence="5 9" id="KW-0175">Coiled coil</keyword>
<dbReference type="GO" id="GO:0008608">
    <property type="term" value="P:attachment of spindle microtubules to kinetochore"/>
    <property type="evidence" value="ECO:0007669"/>
    <property type="project" value="UniProtKB-ARBA"/>
</dbReference>
<name>A0A8T2SVK7_CERRI</name>
<evidence type="ECO:0000256" key="5">
    <source>
        <dbReference type="ARBA" id="ARBA00023054"/>
    </source>
</evidence>
<dbReference type="GO" id="GO:0140694">
    <property type="term" value="P:membraneless organelle assembly"/>
    <property type="evidence" value="ECO:0007669"/>
    <property type="project" value="UniProtKB-ARBA"/>
</dbReference>
<dbReference type="GO" id="GO:0000226">
    <property type="term" value="P:microtubule cytoskeleton organization"/>
    <property type="evidence" value="ECO:0007669"/>
    <property type="project" value="UniProtKB-ARBA"/>
</dbReference>
<organism evidence="11 12">
    <name type="scientific">Ceratopteris richardii</name>
    <name type="common">Triangle waterfern</name>
    <dbReference type="NCBI Taxonomy" id="49495"/>
    <lineage>
        <taxon>Eukaryota</taxon>
        <taxon>Viridiplantae</taxon>
        <taxon>Streptophyta</taxon>
        <taxon>Embryophyta</taxon>
        <taxon>Tracheophyta</taxon>
        <taxon>Polypodiopsida</taxon>
        <taxon>Polypodiidae</taxon>
        <taxon>Polypodiales</taxon>
        <taxon>Pteridineae</taxon>
        <taxon>Pteridaceae</taxon>
        <taxon>Parkerioideae</taxon>
        <taxon>Ceratopteris</taxon>
    </lineage>
</organism>
<dbReference type="PRINTS" id="PR00380">
    <property type="entry name" value="KINESINHEAVY"/>
</dbReference>
<dbReference type="OrthoDB" id="3176171at2759"/>
<dbReference type="GO" id="GO:0003777">
    <property type="term" value="F:microtubule motor activity"/>
    <property type="evidence" value="ECO:0007669"/>
    <property type="project" value="InterPro"/>
</dbReference>
<dbReference type="Pfam" id="PF00225">
    <property type="entry name" value="Kinesin"/>
    <property type="match status" value="1"/>
</dbReference>
<keyword evidence="3 7" id="KW-0547">Nucleotide-binding</keyword>
<reference evidence="11" key="1">
    <citation type="submission" date="2021-08" db="EMBL/GenBank/DDBJ databases">
        <title>WGS assembly of Ceratopteris richardii.</title>
        <authorList>
            <person name="Marchant D.B."/>
            <person name="Chen G."/>
            <person name="Jenkins J."/>
            <person name="Shu S."/>
            <person name="Leebens-Mack J."/>
            <person name="Grimwood J."/>
            <person name="Schmutz J."/>
            <person name="Soltis P."/>
            <person name="Soltis D."/>
            <person name="Chen Z.-H."/>
        </authorList>
    </citation>
    <scope>NUCLEOTIDE SEQUENCE</scope>
    <source>
        <strain evidence="11">Whitten #5841</strain>
        <tissue evidence="11">Leaf</tissue>
    </source>
</reference>
<evidence type="ECO:0000259" key="10">
    <source>
        <dbReference type="PROSITE" id="PS50067"/>
    </source>
</evidence>
<feature type="domain" description="Kinesin motor" evidence="10">
    <location>
        <begin position="3"/>
        <end position="333"/>
    </location>
</feature>
<dbReference type="PANTHER" id="PTHR47968:SF75">
    <property type="entry name" value="CENTROMERE-ASSOCIATED PROTEIN E"/>
    <property type="match status" value="1"/>
</dbReference>
<dbReference type="InterPro" id="IPR036961">
    <property type="entry name" value="Kinesin_motor_dom_sf"/>
</dbReference>
<dbReference type="Gene3D" id="3.40.850.10">
    <property type="entry name" value="Kinesin motor domain"/>
    <property type="match status" value="1"/>
</dbReference>
<dbReference type="AlphaFoldDB" id="A0A8T2SVK7"/>
<dbReference type="GO" id="GO:0005524">
    <property type="term" value="F:ATP binding"/>
    <property type="evidence" value="ECO:0007669"/>
    <property type="project" value="UniProtKB-UniRule"/>
</dbReference>
<dbReference type="GO" id="GO:0000779">
    <property type="term" value="C:condensed chromosome, centromeric region"/>
    <property type="evidence" value="ECO:0007669"/>
    <property type="project" value="UniProtKB-ARBA"/>
</dbReference>
<dbReference type="GO" id="GO:0033044">
    <property type="term" value="P:regulation of chromosome organization"/>
    <property type="evidence" value="ECO:0007669"/>
    <property type="project" value="UniProtKB-ARBA"/>
</dbReference>
<feature type="coiled-coil region" evidence="9">
    <location>
        <begin position="349"/>
        <end position="414"/>
    </location>
</feature>
<dbReference type="GO" id="GO:0007018">
    <property type="term" value="P:microtubule-based movement"/>
    <property type="evidence" value="ECO:0007669"/>
    <property type="project" value="InterPro"/>
</dbReference>
<keyword evidence="12" id="KW-1185">Reference proteome</keyword>
<feature type="coiled-coil region" evidence="9">
    <location>
        <begin position="542"/>
        <end position="569"/>
    </location>
</feature>
<dbReference type="InterPro" id="IPR027417">
    <property type="entry name" value="P-loop_NTPase"/>
</dbReference>
<evidence type="ECO:0000256" key="2">
    <source>
        <dbReference type="ARBA" id="ARBA00022528"/>
    </source>
</evidence>
<protein>
    <recommendedName>
        <fullName evidence="8">Kinesin-like protein</fullName>
    </recommendedName>
</protein>
<dbReference type="Proteomes" id="UP000825935">
    <property type="component" value="Chromosome 17"/>
</dbReference>
<dbReference type="GO" id="GO:0043515">
    <property type="term" value="F:kinetochore binding"/>
    <property type="evidence" value="ECO:0007669"/>
    <property type="project" value="UniProtKB-ARBA"/>
</dbReference>
<sequence length="920" mass="103802">MEKIGVAVRLRPPSNADLTKANYWKVVDNTISLCSPLGTPVSGQAFTFDYVFGTEVGTRAIYDLHARGVISSALHGFNGTIFAYGQTSSGKTYTMRGSKTELGLIGLSVHDVFKHIQKMKVREYLIRVSYMEIYNEDINDLLAPQNRKLQVHENLEKGIFVAGLREEIVSSPSQVFELLEFGEAHRHVGQTNMNIYSSRSHTIFRMVIESKDKNELLTGACSSDAVRVSVLNLVDLAGSERVAKTGAGGVRLKEGTHINKSLMTLGNVIKKLSDGAARQGGHIPYRDSKLTRILQPALGGNAKTAIICTIAPDEIHIDETRGTLLFASRAKRVTTCAQVNEIITDAALLKRQQKEIEDLRRKLKGSQSDISEQEILRLRKDLLRYELEKERLELELQEERRAQMERDQRIKEQELRIENLSSLVITSAFDDALNKENGKHLENRQFQNNALITVRRERQLSPLNFELLSEKSSEKCLIGSRRELDFEGMSNFENIADEDLWATMNDGLPVTDPEFLFSTPNRWASSVGSTKGRASSSVIGVLMSSKAKIQQYKGQLEEVQKENSELRAQLKDSTTFEAELHSALMELKDEFWIIKNSTKAMDDFRNILNDAKLGFSSLCSELRLEEKQIESGFVKATRLTNTHMRSLSNRIFELEAELSKVRVEKVELQTHCQIYSEQIQRLTENFTKEGSASCTKAPSRSPGAGQELGFPFVSVENDACMNSAEAFGQINGIHKPGEELHFKHQLDSKVLEMGAEPCSMQKDRNICVSDDSWLRRKRNKGDSVDECFTSAMQDRNAVSADVLMCTKADDKSDFNKLECMTQMFLMSQEHIRALEKQLSNANLERERFRTMLQEQLSRHEKSMAAMKLQKRRFAQELKSIMEAIAIQDNFVTSICLGIQGFDNKQGQFKCQSILGEVPIQ</sequence>
<gene>
    <name evidence="11" type="ORF">KP509_17G011100</name>
</gene>
<evidence type="ECO:0000256" key="1">
    <source>
        <dbReference type="ARBA" id="ARBA00007310"/>
    </source>
</evidence>
<dbReference type="EMBL" id="CM035422">
    <property type="protein sequence ID" value="KAH7372577.1"/>
    <property type="molecule type" value="Genomic_DNA"/>
</dbReference>
<dbReference type="PANTHER" id="PTHR47968">
    <property type="entry name" value="CENTROMERE PROTEIN E"/>
    <property type="match status" value="1"/>
</dbReference>
<proteinExistence type="inferred from homology"/>
<keyword evidence="2" id="KW-0150">Chloroplast</keyword>
<dbReference type="InterPro" id="IPR001752">
    <property type="entry name" value="Kinesin_motor_dom"/>
</dbReference>
<keyword evidence="6 7" id="KW-0505">Motor protein</keyword>
<feature type="coiled-coil region" evidence="9">
    <location>
        <begin position="644"/>
        <end position="685"/>
    </location>
</feature>
<evidence type="ECO:0000256" key="9">
    <source>
        <dbReference type="SAM" id="Coils"/>
    </source>
</evidence>
<evidence type="ECO:0000313" key="11">
    <source>
        <dbReference type="EMBL" id="KAH7372577.1"/>
    </source>
</evidence>
<dbReference type="GO" id="GO:0000278">
    <property type="term" value="P:mitotic cell cycle"/>
    <property type="evidence" value="ECO:0007669"/>
    <property type="project" value="UniProtKB-ARBA"/>
</dbReference>
<evidence type="ECO:0000256" key="7">
    <source>
        <dbReference type="PROSITE-ProRule" id="PRU00283"/>
    </source>
</evidence>
<dbReference type="OMA" id="MEECWNI"/>
<feature type="coiled-coil region" evidence="9">
    <location>
        <begin position="831"/>
        <end position="869"/>
    </location>
</feature>
<dbReference type="CDD" id="cd01374">
    <property type="entry name" value="KISc_CENP_E"/>
    <property type="match status" value="1"/>
</dbReference>
<feature type="binding site" evidence="7">
    <location>
        <begin position="85"/>
        <end position="92"/>
    </location>
    <ligand>
        <name>ATP</name>
        <dbReference type="ChEBI" id="CHEBI:30616"/>
    </ligand>
</feature>
<dbReference type="InterPro" id="IPR019821">
    <property type="entry name" value="Kinesin_motor_CS"/>
</dbReference>
<dbReference type="GO" id="GO:0042327">
    <property type="term" value="P:positive regulation of phosphorylation"/>
    <property type="evidence" value="ECO:0007669"/>
    <property type="project" value="UniProtKB-ARBA"/>
</dbReference>
<dbReference type="GO" id="GO:0005874">
    <property type="term" value="C:microtubule"/>
    <property type="evidence" value="ECO:0007669"/>
    <property type="project" value="UniProtKB-KW"/>
</dbReference>
<evidence type="ECO:0000256" key="4">
    <source>
        <dbReference type="ARBA" id="ARBA00022840"/>
    </source>
</evidence>
<accession>A0A8T2SVK7</accession>
<comment type="caution">
    <text evidence="11">The sequence shown here is derived from an EMBL/GenBank/DDBJ whole genome shotgun (WGS) entry which is preliminary data.</text>
</comment>
<dbReference type="SMART" id="SM00129">
    <property type="entry name" value="KISc"/>
    <property type="match status" value="1"/>
</dbReference>
<keyword evidence="8" id="KW-0493">Microtubule</keyword>
<dbReference type="PROSITE" id="PS50067">
    <property type="entry name" value="KINESIN_MOTOR_2"/>
    <property type="match status" value="1"/>
</dbReference>
<dbReference type="SUPFAM" id="SSF52540">
    <property type="entry name" value="P-loop containing nucleoside triphosphate hydrolases"/>
    <property type="match status" value="1"/>
</dbReference>
<evidence type="ECO:0000256" key="3">
    <source>
        <dbReference type="ARBA" id="ARBA00022741"/>
    </source>
</evidence>
<dbReference type="GO" id="GO:1901987">
    <property type="term" value="P:regulation of cell cycle phase transition"/>
    <property type="evidence" value="ECO:0007669"/>
    <property type="project" value="UniProtKB-ARBA"/>
</dbReference>
<dbReference type="PROSITE" id="PS00411">
    <property type="entry name" value="KINESIN_MOTOR_1"/>
    <property type="match status" value="1"/>
</dbReference>
<comment type="similarity">
    <text evidence="1">Belongs to the TRAFAC class myosin-kinesin ATPase superfamily. Kinesin family. KIN-7 subfamily.</text>
</comment>
<evidence type="ECO:0000256" key="8">
    <source>
        <dbReference type="RuleBase" id="RU000394"/>
    </source>
</evidence>
<dbReference type="EMBL" id="CM035422">
    <property type="protein sequence ID" value="KAH7372579.1"/>
    <property type="molecule type" value="Genomic_DNA"/>
</dbReference>
<keyword evidence="2" id="KW-0934">Plastid</keyword>
<keyword evidence="4 7" id="KW-0067">ATP-binding</keyword>
<dbReference type="InterPro" id="IPR027640">
    <property type="entry name" value="Kinesin-like_fam"/>
</dbReference>
<evidence type="ECO:0000256" key="6">
    <source>
        <dbReference type="ARBA" id="ARBA00023175"/>
    </source>
</evidence>
<evidence type="ECO:0000313" key="12">
    <source>
        <dbReference type="Proteomes" id="UP000825935"/>
    </source>
</evidence>